<sequence length="76" mass="8657">MSQKGLLITGIVLAVVFFLLLVGSLVACCLQRRRAHKHRQVDEEHALQRVIVPITEPAPVRRTTIEQKVDRRQFGN</sequence>
<dbReference type="EMBL" id="MAVT02000040">
    <property type="protein sequence ID" value="POS80622.1"/>
    <property type="molecule type" value="Genomic_DNA"/>
</dbReference>
<feature type="transmembrane region" description="Helical" evidence="1">
    <location>
        <begin position="6"/>
        <end position="30"/>
    </location>
</feature>
<keyword evidence="1" id="KW-1133">Transmembrane helix</keyword>
<name>A0A2P5IDP5_DIAHE</name>
<comment type="caution">
    <text evidence="2">The sequence shown here is derived from an EMBL/GenBank/DDBJ whole genome shotgun (WGS) entry which is preliminary data.</text>
</comment>
<organism evidence="2 3">
    <name type="scientific">Diaporthe helianthi</name>
    <dbReference type="NCBI Taxonomy" id="158607"/>
    <lineage>
        <taxon>Eukaryota</taxon>
        <taxon>Fungi</taxon>
        <taxon>Dikarya</taxon>
        <taxon>Ascomycota</taxon>
        <taxon>Pezizomycotina</taxon>
        <taxon>Sordariomycetes</taxon>
        <taxon>Sordariomycetidae</taxon>
        <taxon>Diaporthales</taxon>
        <taxon>Diaporthaceae</taxon>
        <taxon>Diaporthe</taxon>
    </lineage>
</organism>
<dbReference type="PROSITE" id="PS51257">
    <property type="entry name" value="PROKAR_LIPOPROTEIN"/>
    <property type="match status" value="1"/>
</dbReference>
<keyword evidence="3" id="KW-1185">Reference proteome</keyword>
<protein>
    <submittedName>
        <fullName evidence="2">Uncharacterized protein</fullName>
    </submittedName>
</protein>
<evidence type="ECO:0000256" key="1">
    <source>
        <dbReference type="SAM" id="Phobius"/>
    </source>
</evidence>
<evidence type="ECO:0000313" key="2">
    <source>
        <dbReference type="EMBL" id="POS80622.1"/>
    </source>
</evidence>
<reference evidence="2" key="1">
    <citation type="submission" date="2017-09" db="EMBL/GenBank/DDBJ databases">
        <title>Polyketide synthases of a Diaporthe helianthi virulent isolate.</title>
        <authorList>
            <person name="Baroncelli R."/>
        </authorList>
    </citation>
    <scope>NUCLEOTIDE SEQUENCE [LARGE SCALE GENOMIC DNA]</scope>
    <source>
        <strain evidence="2">7/96</strain>
    </source>
</reference>
<dbReference type="InParanoid" id="A0A2P5IDP5"/>
<dbReference type="Proteomes" id="UP000094444">
    <property type="component" value="Unassembled WGS sequence"/>
</dbReference>
<evidence type="ECO:0000313" key="3">
    <source>
        <dbReference type="Proteomes" id="UP000094444"/>
    </source>
</evidence>
<accession>A0A2P5IDP5</accession>
<keyword evidence="1" id="KW-0812">Transmembrane</keyword>
<gene>
    <name evidence="2" type="ORF">DHEL01_v200976</name>
</gene>
<dbReference type="AlphaFoldDB" id="A0A2P5IDP5"/>
<keyword evidence="1" id="KW-0472">Membrane</keyword>
<proteinExistence type="predicted"/>